<proteinExistence type="predicted"/>
<dbReference type="AlphaFoldDB" id="A0A8H5B8A1"/>
<dbReference type="OrthoDB" id="3235026at2759"/>
<comment type="caution">
    <text evidence="1">The sequence shown here is derived from an EMBL/GenBank/DDBJ whole genome shotgun (WGS) entry which is preliminary data.</text>
</comment>
<name>A0A8H5B8A1_9AGAR</name>
<accession>A0A8H5B8A1</accession>
<gene>
    <name evidence="1" type="ORF">D9619_010955</name>
</gene>
<dbReference type="Proteomes" id="UP000567179">
    <property type="component" value="Unassembled WGS sequence"/>
</dbReference>
<dbReference type="Gene3D" id="3.80.10.10">
    <property type="entry name" value="Ribonuclease Inhibitor"/>
    <property type="match status" value="1"/>
</dbReference>
<reference evidence="1 2" key="1">
    <citation type="journal article" date="2020" name="ISME J.">
        <title>Uncovering the hidden diversity of litter-decomposition mechanisms in mushroom-forming fungi.</title>
        <authorList>
            <person name="Floudas D."/>
            <person name="Bentzer J."/>
            <person name="Ahren D."/>
            <person name="Johansson T."/>
            <person name="Persson P."/>
            <person name="Tunlid A."/>
        </authorList>
    </citation>
    <scope>NUCLEOTIDE SEQUENCE [LARGE SCALE GENOMIC DNA]</scope>
    <source>
        <strain evidence="1 2">CBS 101986</strain>
    </source>
</reference>
<sequence length="448" mass="50079">MVSPSTTTTTTATWHSLPNEMKLAVIDILEAKDIKSLSEVDQRTYQACVPAQFRRVKLNDFEALEGFLENVPRTYCSYIEELDLCTERRNINSTPVLPRYRSEAVIAMLTASKSLNKLVLRVSGSLDKSVVAPFPFLNNLRNISISNIGDEARAPLSERLVVSIAASTRHLEELSLDRITRSRMHSPELEGVYPCVPLATGDEDIPDLPHLGSELSLPSLLRIPTLRKLTIRDTHLGHDGWTNSPVECRLQFLDIGSCYHADENFNTLCTERIMAAVGRTVDEFSLTAAVSDSLFSEPSATPLQRLRKLHITPFFPVDSVVDTVANLAGSPVENISVQCFEEDVVDVCTALEEFLTLRVERGPEFYNRLQQIDVRVTAADDIIASSEEETEERIAAANRLQDFCRDLRLRSVVGKSVPNPSNKKQEVFAPISFTDARRYHTKGRSMTL</sequence>
<dbReference type="EMBL" id="JAACJJ010000030">
    <property type="protein sequence ID" value="KAF5318634.1"/>
    <property type="molecule type" value="Genomic_DNA"/>
</dbReference>
<protein>
    <recommendedName>
        <fullName evidence="3">F-box domain-containing protein</fullName>
    </recommendedName>
</protein>
<dbReference type="SUPFAM" id="SSF52047">
    <property type="entry name" value="RNI-like"/>
    <property type="match status" value="1"/>
</dbReference>
<dbReference type="InterPro" id="IPR032675">
    <property type="entry name" value="LRR_dom_sf"/>
</dbReference>
<evidence type="ECO:0000313" key="2">
    <source>
        <dbReference type="Proteomes" id="UP000567179"/>
    </source>
</evidence>
<evidence type="ECO:0008006" key="3">
    <source>
        <dbReference type="Google" id="ProtNLM"/>
    </source>
</evidence>
<keyword evidence="2" id="KW-1185">Reference proteome</keyword>
<evidence type="ECO:0000313" key="1">
    <source>
        <dbReference type="EMBL" id="KAF5318634.1"/>
    </source>
</evidence>
<organism evidence="1 2">
    <name type="scientific">Psilocybe cf. subviscida</name>
    <dbReference type="NCBI Taxonomy" id="2480587"/>
    <lineage>
        <taxon>Eukaryota</taxon>
        <taxon>Fungi</taxon>
        <taxon>Dikarya</taxon>
        <taxon>Basidiomycota</taxon>
        <taxon>Agaricomycotina</taxon>
        <taxon>Agaricomycetes</taxon>
        <taxon>Agaricomycetidae</taxon>
        <taxon>Agaricales</taxon>
        <taxon>Agaricineae</taxon>
        <taxon>Strophariaceae</taxon>
        <taxon>Psilocybe</taxon>
    </lineage>
</organism>